<evidence type="ECO:0000313" key="3">
    <source>
        <dbReference type="Proteomes" id="UP000270094"/>
    </source>
</evidence>
<dbReference type="PANTHER" id="PTHR19932:SF10">
    <property type="entry name" value="WD REPEAT AND HMG-BOX DNA-BINDING PROTEIN 1"/>
    <property type="match status" value="1"/>
</dbReference>
<dbReference type="GO" id="GO:0000278">
    <property type="term" value="P:mitotic cell cycle"/>
    <property type="evidence" value="ECO:0007669"/>
    <property type="project" value="TreeGrafter"/>
</dbReference>
<dbReference type="OrthoDB" id="427368at2759"/>
<evidence type="ECO:0000313" key="2">
    <source>
        <dbReference type="EMBL" id="VDM82844.1"/>
    </source>
</evidence>
<organism evidence="2 3">
    <name type="scientific">Strongylus vulgaris</name>
    <name type="common">Blood worm</name>
    <dbReference type="NCBI Taxonomy" id="40348"/>
    <lineage>
        <taxon>Eukaryota</taxon>
        <taxon>Metazoa</taxon>
        <taxon>Ecdysozoa</taxon>
        <taxon>Nematoda</taxon>
        <taxon>Chromadorea</taxon>
        <taxon>Rhabditida</taxon>
        <taxon>Rhabditina</taxon>
        <taxon>Rhabditomorpha</taxon>
        <taxon>Strongyloidea</taxon>
        <taxon>Strongylidae</taxon>
        <taxon>Strongylus</taxon>
    </lineage>
</organism>
<dbReference type="AlphaFoldDB" id="A0A3P7JVB0"/>
<dbReference type="GO" id="GO:0003682">
    <property type="term" value="F:chromatin binding"/>
    <property type="evidence" value="ECO:0007669"/>
    <property type="project" value="TreeGrafter"/>
</dbReference>
<keyword evidence="3" id="KW-1185">Reference proteome</keyword>
<dbReference type="GO" id="GO:0043596">
    <property type="term" value="C:nuclear replication fork"/>
    <property type="evidence" value="ECO:0007669"/>
    <property type="project" value="TreeGrafter"/>
</dbReference>
<dbReference type="InterPro" id="IPR011044">
    <property type="entry name" value="Quino_amine_DH_bsu"/>
</dbReference>
<accession>A0A3P7JVB0</accession>
<dbReference type="Proteomes" id="UP000270094">
    <property type="component" value="Unassembled WGS sequence"/>
</dbReference>
<evidence type="ECO:0000259" key="1">
    <source>
        <dbReference type="Pfam" id="PF12341"/>
    </source>
</evidence>
<gene>
    <name evidence="2" type="ORF">SVUK_LOCUS17842</name>
</gene>
<dbReference type="GO" id="GO:0006261">
    <property type="term" value="P:DNA-templated DNA replication"/>
    <property type="evidence" value="ECO:0007669"/>
    <property type="project" value="TreeGrafter"/>
</dbReference>
<dbReference type="GO" id="GO:0006281">
    <property type="term" value="P:DNA repair"/>
    <property type="evidence" value="ECO:0007669"/>
    <property type="project" value="TreeGrafter"/>
</dbReference>
<proteinExistence type="predicted"/>
<name>A0A3P7JVB0_STRVU</name>
<reference evidence="2 3" key="1">
    <citation type="submission" date="2018-11" db="EMBL/GenBank/DDBJ databases">
        <authorList>
            <consortium name="Pathogen Informatics"/>
        </authorList>
    </citation>
    <scope>NUCLEOTIDE SEQUENCE [LARGE SCALE GENOMIC DNA]</scope>
</reference>
<dbReference type="Pfam" id="PF12341">
    <property type="entry name" value="Mcl1_mid"/>
    <property type="match status" value="2"/>
</dbReference>
<protein>
    <recommendedName>
        <fullName evidence="1">WDHD1/CFT4 second beta-propeller domain-containing protein</fullName>
    </recommendedName>
</protein>
<dbReference type="PANTHER" id="PTHR19932">
    <property type="entry name" value="WD REPEAT AND HMG-BOX DNA BINDING PROTEIN"/>
    <property type="match status" value="1"/>
</dbReference>
<dbReference type="EMBL" id="UYYB01119738">
    <property type="protein sequence ID" value="VDM82844.1"/>
    <property type="molecule type" value="Genomic_DNA"/>
</dbReference>
<feature type="domain" description="WDHD1/CFT4 second beta-propeller" evidence="1">
    <location>
        <begin position="165"/>
        <end position="254"/>
    </location>
</feature>
<dbReference type="InterPro" id="IPR022100">
    <property type="entry name" value="WDHD1/CFT4_beta-prop_2nd"/>
</dbReference>
<sequence length="259" mass="29540">MELYVLIREKMGISFHDVSIHPTIVLDNGVTEYVLADLSDQAVALASKAEEKGEQSELLVIHIASWDSESRRWTADLPLGENALDILVSQELVYLVTEKRNIRVFSLTGTQRHVISHPMIHIASWDSESRRWTAKLPLGENALDVLVSQELVYLVTEKRNIRHTVSIYNVDSRHWYRKKNNVTSVDVPVAKREHLLWLAFTNYGQLVSMDSSYTIRLLTPSGFWLPIFDGSHEVAGKSDAIWPIAVNEGRQKQIRQVLN</sequence>
<feature type="domain" description="WDHD1/CFT4 second beta-propeller" evidence="1">
    <location>
        <begin position="12"/>
        <end position="126"/>
    </location>
</feature>
<dbReference type="SUPFAM" id="SSF50969">
    <property type="entry name" value="YVTN repeat-like/Quinoprotein amine dehydrogenase"/>
    <property type="match status" value="1"/>
</dbReference>